<gene>
    <name evidence="5" type="ORF">M5598_16980</name>
</gene>
<dbReference type="Proteomes" id="UP001163036">
    <property type="component" value="Chromosome 2"/>
</dbReference>
<evidence type="ECO:0000256" key="1">
    <source>
        <dbReference type="ARBA" id="ARBA00022679"/>
    </source>
</evidence>
<keyword evidence="2" id="KW-0547">Nucleotide-binding</keyword>
<dbReference type="EMBL" id="CP097356">
    <property type="protein sequence ID" value="UYV28910.1"/>
    <property type="molecule type" value="Genomic_DNA"/>
</dbReference>
<dbReference type="InterPro" id="IPR036759">
    <property type="entry name" value="TPK_catalytic_sf"/>
</dbReference>
<keyword evidence="1" id="KW-0808">Transferase</keyword>
<name>A0AA46UNH6_VIBPH</name>
<dbReference type="SUPFAM" id="SSF63999">
    <property type="entry name" value="Thiamin pyrophosphokinase, catalytic domain"/>
    <property type="match status" value="1"/>
</dbReference>
<dbReference type="GO" id="GO:0016301">
    <property type="term" value="F:kinase activity"/>
    <property type="evidence" value="ECO:0007669"/>
    <property type="project" value="UniProtKB-KW"/>
</dbReference>
<dbReference type="GO" id="GO:0009229">
    <property type="term" value="P:thiamine diphosphate biosynthetic process"/>
    <property type="evidence" value="ECO:0007669"/>
    <property type="project" value="InterPro"/>
</dbReference>
<dbReference type="GO" id="GO:0004788">
    <property type="term" value="F:thiamine diphosphokinase activity"/>
    <property type="evidence" value="ECO:0007669"/>
    <property type="project" value="InterPro"/>
</dbReference>
<proteinExistence type="predicted"/>
<organism evidence="5 6">
    <name type="scientific">Vibrio parahaemolyticus</name>
    <dbReference type="NCBI Taxonomy" id="670"/>
    <lineage>
        <taxon>Bacteria</taxon>
        <taxon>Pseudomonadati</taxon>
        <taxon>Pseudomonadota</taxon>
        <taxon>Gammaproteobacteria</taxon>
        <taxon>Vibrionales</taxon>
        <taxon>Vibrionaceae</taxon>
        <taxon>Vibrio</taxon>
    </lineage>
</organism>
<evidence type="ECO:0000256" key="2">
    <source>
        <dbReference type="ARBA" id="ARBA00022741"/>
    </source>
</evidence>
<protein>
    <submittedName>
        <fullName evidence="5">Uncharacterized protein</fullName>
    </submittedName>
</protein>
<sequence>MQYAAVMLCPDGGIIRHEDTLEVANVMVGDFDSLDQAIEQACVSLSCIHLTKGVLSKGDGKGGFMLVTTQELEAV</sequence>
<keyword evidence="3" id="KW-0418">Kinase</keyword>
<keyword evidence="4" id="KW-0067">ATP-binding</keyword>
<reference evidence="5" key="1">
    <citation type="submission" date="2022-05" db="EMBL/GenBank/DDBJ databases">
        <title>Megaplasmid of Vibrio parahaemolyticus.</title>
        <authorList>
            <person name="Strauch E."/>
            <person name="Borowiak M."/>
        </authorList>
    </citation>
    <scope>NUCLEOTIDE SEQUENCE</scope>
    <source>
        <strain evidence="5">16-VB00198</strain>
    </source>
</reference>
<evidence type="ECO:0000313" key="6">
    <source>
        <dbReference type="Proteomes" id="UP001163036"/>
    </source>
</evidence>
<dbReference type="RefSeq" id="WP_140382069.1">
    <property type="nucleotide sequence ID" value="NZ_CP097356.1"/>
</dbReference>
<evidence type="ECO:0000256" key="3">
    <source>
        <dbReference type="ARBA" id="ARBA00022777"/>
    </source>
</evidence>
<evidence type="ECO:0000256" key="4">
    <source>
        <dbReference type="ARBA" id="ARBA00022840"/>
    </source>
</evidence>
<accession>A0AA46UNH6</accession>
<dbReference type="GO" id="GO:0005524">
    <property type="term" value="F:ATP binding"/>
    <property type="evidence" value="ECO:0007669"/>
    <property type="project" value="UniProtKB-KW"/>
</dbReference>
<evidence type="ECO:0000313" key="5">
    <source>
        <dbReference type="EMBL" id="UYV28910.1"/>
    </source>
</evidence>
<dbReference type="AlphaFoldDB" id="A0AA46UNH6"/>